<keyword evidence="4" id="KW-0812">Transmembrane</keyword>
<organism evidence="6 7">
    <name type="scientific">Candidatus Nitrosotenuis uzonensis</name>
    <dbReference type="NCBI Taxonomy" id="1407055"/>
    <lineage>
        <taxon>Archaea</taxon>
        <taxon>Nitrososphaerota</taxon>
        <taxon>Candidatus Nitrosotenuis</taxon>
    </lineage>
</organism>
<dbReference type="PANTHER" id="PTHR42996">
    <property type="entry name" value="PHOSPHATE-BINDING PROTEIN PSTS"/>
    <property type="match status" value="1"/>
</dbReference>
<keyword evidence="4" id="KW-1133">Transmembrane helix</keyword>
<protein>
    <submittedName>
        <fullName evidence="6">Phosphate-binding protein pstS (Modular protein)</fullName>
    </submittedName>
</protein>
<dbReference type="PANTHER" id="PTHR42996:SF1">
    <property type="entry name" value="PHOSPHATE-BINDING PROTEIN PSTS"/>
    <property type="match status" value="1"/>
</dbReference>
<evidence type="ECO:0000256" key="3">
    <source>
        <dbReference type="ARBA" id="ARBA00022592"/>
    </source>
</evidence>
<evidence type="ECO:0000313" key="6">
    <source>
        <dbReference type="EMBL" id="CAE6504648.1"/>
    </source>
</evidence>
<accession>A0A812F9Z1</accession>
<keyword evidence="2" id="KW-0813">Transport</keyword>
<dbReference type="CDD" id="cd13565">
    <property type="entry name" value="PBP2_PstS"/>
    <property type="match status" value="1"/>
</dbReference>
<comment type="similarity">
    <text evidence="1">Belongs to the PstS family.</text>
</comment>
<reference evidence="6" key="1">
    <citation type="submission" date="2021-02" db="EMBL/GenBank/DDBJ databases">
        <authorList>
            <person name="Han P."/>
        </authorList>
    </citation>
    <scope>NUCLEOTIDE SEQUENCE</scope>
    <source>
        <strain evidence="6">Candidatus Nitrosotenuis uzonensis 5A</strain>
    </source>
</reference>
<dbReference type="NCBIfam" id="NF041770">
    <property type="entry name" value="CFI_box_CTERM"/>
    <property type="match status" value="1"/>
</dbReference>
<dbReference type="InterPro" id="IPR049886">
    <property type="entry name" value="CFI_box_CTERM_dom"/>
</dbReference>
<name>A0A812F9Z1_9ARCH</name>
<dbReference type="GO" id="GO:0042301">
    <property type="term" value="F:phosphate ion binding"/>
    <property type="evidence" value="ECO:0007669"/>
    <property type="project" value="InterPro"/>
</dbReference>
<dbReference type="InterPro" id="IPR050962">
    <property type="entry name" value="Phosphate-bind_PstS"/>
</dbReference>
<evidence type="ECO:0000256" key="2">
    <source>
        <dbReference type="ARBA" id="ARBA00022448"/>
    </source>
</evidence>
<evidence type="ECO:0000256" key="4">
    <source>
        <dbReference type="SAM" id="Phobius"/>
    </source>
</evidence>
<dbReference type="SUPFAM" id="SSF53850">
    <property type="entry name" value="Periplasmic binding protein-like II"/>
    <property type="match status" value="1"/>
</dbReference>
<dbReference type="Pfam" id="PF12849">
    <property type="entry name" value="PBP_like_2"/>
    <property type="match status" value="1"/>
</dbReference>
<evidence type="ECO:0000259" key="5">
    <source>
        <dbReference type="Pfam" id="PF12849"/>
    </source>
</evidence>
<feature type="domain" description="PBP" evidence="5">
    <location>
        <begin position="21"/>
        <end position="299"/>
    </location>
</feature>
<dbReference type="RefSeq" id="WP_205101206.1">
    <property type="nucleotide sequence ID" value="NZ_CAJNAQ010000006.1"/>
</dbReference>
<dbReference type="EMBL" id="CAJNAQ010000006">
    <property type="protein sequence ID" value="CAE6504648.1"/>
    <property type="molecule type" value="Genomic_DNA"/>
</dbReference>
<dbReference type="GO" id="GO:0035435">
    <property type="term" value="P:phosphate ion transmembrane transport"/>
    <property type="evidence" value="ECO:0007669"/>
    <property type="project" value="InterPro"/>
</dbReference>
<dbReference type="InterPro" id="IPR024370">
    <property type="entry name" value="PBP_domain"/>
</dbReference>
<feature type="transmembrane region" description="Helical" evidence="4">
    <location>
        <begin position="466"/>
        <end position="491"/>
    </location>
</feature>
<proteinExistence type="inferred from homology"/>
<evidence type="ECO:0000256" key="1">
    <source>
        <dbReference type="ARBA" id="ARBA00008725"/>
    </source>
</evidence>
<dbReference type="GO" id="GO:0043190">
    <property type="term" value="C:ATP-binding cassette (ABC) transporter complex"/>
    <property type="evidence" value="ECO:0007669"/>
    <property type="project" value="InterPro"/>
</dbReference>
<evidence type="ECO:0000313" key="7">
    <source>
        <dbReference type="Proteomes" id="UP000655759"/>
    </source>
</evidence>
<gene>
    <name evidence="6" type="ORF">NUZ5A_60038</name>
</gene>
<comment type="caution">
    <text evidence="6">The sequence shown here is derived from an EMBL/GenBank/DDBJ whole genome shotgun (WGS) entry which is preliminary data.</text>
</comment>
<dbReference type="Proteomes" id="UP000655759">
    <property type="component" value="Unassembled WGS sequence"/>
</dbReference>
<dbReference type="NCBIfam" id="TIGR00975">
    <property type="entry name" value="3a0107s03"/>
    <property type="match status" value="1"/>
</dbReference>
<keyword evidence="4" id="KW-0472">Membrane</keyword>
<dbReference type="Gene3D" id="3.40.190.10">
    <property type="entry name" value="Periplasmic binding protein-like II"/>
    <property type="match status" value="2"/>
</dbReference>
<sequence>MKVFKAAVVFAILFGAMLSQTAIAQSKFTITGAGATFPFPLIDLWRVKYNQEHPNITLNYQSIGSGGGVKQHIENTVNFAASDAPLTTNEMNLVPDSLHIPMTIGGVTVSYNIPEVPSSGLRLTGENVADIYLGKIKKWNDPAIRENNPDLNLPDRDILVARRSDGSGTTHVFTEYLHIVSQEWDQKVGFGKSVPWPVGVGAAGNEGVAATVRTTPYSVGYVELAYAFQNKMTYAYILNGDGTAFVEPTLDTLSAAAAGAAPSLPAAHEKWDGITINNAPGPNSYPITSFSYFLIHQNMEVSTKSKEHAAETVNLIRWTITNGQKHSPELLYVPIPSEVTEIGLRGLERVTYNGQSLSETQPTMHEAKPDSSQGGGCLIATAAYGSELAPQVQMLREIRDGVLLNTKSGTHFVSGFNVLYYTFSPAVADLERDQPVFKEFVKIAITPMVLTLSVLNYVDIDSEQEMLGYGIGIILLNLGIYFVAPTALIIARKSFATRKKRF</sequence>
<dbReference type="InterPro" id="IPR005673">
    <property type="entry name" value="ABC_phos-bd_PstS"/>
</dbReference>
<dbReference type="AlphaFoldDB" id="A0A812F9Z1"/>
<keyword evidence="3" id="KW-0592">Phosphate transport</keyword>